<keyword evidence="17" id="KW-1185">Reference proteome</keyword>
<comment type="catalytic activity">
    <reaction evidence="13">
        <text>firefly D-luciferin + ATP + O2 = firefly oxyluciferin + hnu + AMP + CO2 + diphosphate</text>
        <dbReference type="Rhea" id="RHEA:10732"/>
        <dbReference type="ChEBI" id="CHEBI:15379"/>
        <dbReference type="ChEBI" id="CHEBI:16526"/>
        <dbReference type="ChEBI" id="CHEBI:16792"/>
        <dbReference type="ChEBI" id="CHEBI:30212"/>
        <dbReference type="ChEBI" id="CHEBI:30616"/>
        <dbReference type="ChEBI" id="CHEBI:33019"/>
        <dbReference type="ChEBI" id="CHEBI:58038"/>
        <dbReference type="ChEBI" id="CHEBI:456215"/>
        <dbReference type="EC" id="1.13.12.7"/>
    </reaction>
</comment>
<comment type="similarity">
    <text evidence="3">Belongs to the ATP-dependent AMP-binding enzyme family.</text>
</comment>
<evidence type="ECO:0000313" key="17">
    <source>
        <dbReference type="Proteomes" id="UP001107558"/>
    </source>
</evidence>
<comment type="caution">
    <text evidence="16">The sequence shown here is derived from an EMBL/GenBank/DDBJ whole genome shotgun (WGS) entry which is preliminary data.</text>
</comment>
<reference evidence="16" key="1">
    <citation type="submission" date="2021-03" db="EMBL/GenBank/DDBJ databases">
        <title>Chromosome level genome of the anhydrobiotic midge Polypedilum vanderplanki.</title>
        <authorList>
            <person name="Yoshida Y."/>
            <person name="Kikawada T."/>
            <person name="Gusev O."/>
        </authorList>
    </citation>
    <scope>NUCLEOTIDE SEQUENCE</scope>
    <source>
        <strain evidence="16">NIAS01</strain>
        <tissue evidence="16">Whole body or cell culture</tissue>
    </source>
</reference>
<keyword evidence="6" id="KW-0547">Nucleotide-binding</keyword>
<evidence type="ECO:0000256" key="5">
    <source>
        <dbReference type="ARBA" id="ARBA00019043"/>
    </source>
</evidence>
<keyword evidence="12" id="KW-0599">Photoprotein</keyword>
<evidence type="ECO:0000259" key="14">
    <source>
        <dbReference type="Pfam" id="PF00501"/>
    </source>
</evidence>
<evidence type="ECO:0000313" key="16">
    <source>
        <dbReference type="EMBL" id="KAG5683588.1"/>
    </source>
</evidence>
<evidence type="ECO:0000256" key="8">
    <source>
        <dbReference type="ARBA" id="ARBA00023002"/>
    </source>
</evidence>
<dbReference type="PROSITE" id="PS00455">
    <property type="entry name" value="AMP_BINDING"/>
    <property type="match status" value="1"/>
</dbReference>
<keyword evidence="9" id="KW-0503">Monooxygenase</keyword>
<dbReference type="Proteomes" id="UP001107558">
    <property type="component" value="Chromosome 1"/>
</dbReference>
<keyword evidence="6" id="KW-0067">ATP-binding</keyword>
<dbReference type="GO" id="GO:0008218">
    <property type="term" value="P:bioluminescence"/>
    <property type="evidence" value="ECO:0007669"/>
    <property type="project" value="UniProtKB-KW"/>
</dbReference>
<keyword evidence="11" id="KW-0455">Luminescence</keyword>
<evidence type="ECO:0000256" key="4">
    <source>
        <dbReference type="ARBA" id="ARBA00012532"/>
    </source>
</evidence>
<protein>
    <recommendedName>
        <fullName evidence="5">Luciferin 4-monooxygenase</fullName>
        <ecNumber evidence="4">1.13.12.7</ecNumber>
    </recommendedName>
</protein>
<dbReference type="Gene3D" id="2.30.38.10">
    <property type="entry name" value="Luciferase, Domain 3"/>
    <property type="match status" value="1"/>
</dbReference>
<evidence type="ECO:0000256" key="1">
    <source>
        <dbReference type="ARBA" id="ARBA00001946"/>
    </source>
</evidence>
<comment type="cofactor">
    <cofactor evidence="1">
        <name>Mg(2+)</name>
        <dbReference type="ChEBI" id="CHEBI:18420"/>
    </cofactor>
</comment>
<evidence type="ECO:0000256" key="10">
    <source>
        <dbReference type="ARBA" id="ARBA00023140"/>
    </source>
</evidence>
<evidence type="ECO:0000256" key="13">
    <source>
        <dbReference type="ARBA" id="ARBA00048497"/>
    </source>
</evidence>
<keyword evidence="10" id="KW-0576">Peroxisome</keyword>
<dbReference type="FunFam" id="3.30.300.30:FF:000007">
    <property type="entry name" value="4-coumarate--CoA ligase 2"/>
    <property type="match status" value="1"/>
</dbReference>
<proteinExistence type="inferred from homology"/>
<dbReference type="Pfam" id="PF13193">
    <property type="entry name" value="AMP-binding_C"/>
    <property type="match status" value="1"/>
</dbReference>
<dbReference type="GO" id="GO:0016405">
    <property type="term" value="F:CoA-ligase activity"/>
    <property type="evidence" value="ECO:0007669"/>
    <property type="project" value="TreeGrafter"/>
</dbReference>
<dbReference type="GO" id="GO:0005777">
    <property type="term" value="C:peroxisome"/>
    <property type="evidence" value="ECO:0007669"/>
    <property type="project" value="UniProtKB-SubCell"/>
</dbReference>
<evidence type="ECO:0000256" key="9">
    <source>
        <dbReference type="ARBA" id="ARBA00023033"/>
    </source>
</evidence>
<feature type="domain" description="AMP-binding enzyme C-terminal" evidence="15">
    <location>
        <begin position="452"/>
        <end position="528"/>
    </location>
</feature>
<dbReference type="Gene3D" id="3.40.50.980">
    <property type="match status" value="2"/>
</dbReference>
<feature type="domain" description="AMP-dependent synthetase/ligase" evidence="14">
    <location>
        <begin position="28"/>
        <end position="401"/>
    </location>
</feature>
<evidence type="ECO:0000256" key="11">
    <source>
        <dbReference type="ARBA" id="ARBA00023223"/>
    </source>
</evidence>
<gene>
    <name evidence="16" type="ORF">PVAND_012861</name>
</gene>
<evidence type="ECO:0000256" key="3">
    <source>
        <dbReference type="ARBA" id="ARBA00006432"/>
    </source>
</evidence>
<dbReference type="InterPro" id="IPR000873">
    <property type="entry name" value="AMP-dep_synth/lig_dom"/>
</dbReference>
<dbReference type="Pfam" id="PF00501">
    <property type="entry name" value="AMP-binding"/>
    <property type="match status" value="1"/>
</dbReference>
<dbReference type="EC" id="1.13.12.7" evidence="4"/>
<evidence type="ECO:0000256" key="6">
    <source>
        <dbReference type="ARBA" id="ARBA00022840"/>
    </source>
</evidence>
<evidence type="ECO:0000256" key="12">
    <source>
        <dbReference type="ARBA" id="ARBA00023262"/>
    </source>
</evidence>
<dbReference type="CDD" id="cd05911">
    <property type="entry name" value="Firefly_Luc_like"/>
    <property type="match status" value="1"/>
</dbReference>
<dbReference type="GO" id="GO:0004497">
    <property type="term" value="F:monooxygenase activity"/>
    <property type="evidence" value="ECO:0007669"/>
    <property type="project" value="UniProtKB-KW"/>
</dbReference>
<dbReference type="SUPFAM" id="SSF56801">
    <property type="entry name" value="Acetyl-CoA synthetase-like"/>
    <property type="match status" value="1"/>
</dbReference>
<dbReference type="PANTHER" id="PTHR24096:SF423">
    <property type="entry name" value="GM05240P"/>
    <property type="match status" value="1"/>
</dbReference>
<evidence type="ECO:0000259" key="15">
    <source>
        <dbReference type="Pfam" id="PF13193"/>
    </source>
</evidence>
<sequence length="545" mass="60846">MVSDSNILYGGDYEEPSCISFGELIFRTLKRRREEVLIIDGLTGIKFTGNQILNSSIEIANALRNYGIKRNDVIGIVSENRIEFVKIAFATFILNAQLSPVNYNYVKNDLSHAFNISKPTLIFSTTSAIKNVISTCKDLDYVKQIISIDEINSTELLSLSAFIQKFSFPFFNINSIISTKVDLKLQTAIIFLSSGTTSVAKGCEITQYNMATCITAFQKRMKFLKQFSADGKIMTLNITPWFHVMGMVNIFSILMCDDISTVSLSKFEPKVFFGCIEKYRVISTSIPPPIVVFLSKTPLLNDYDLSSLKAIFCGAAALKKETEDLVKSRFKNKLTILQGYGMTETTAGIIYGVYGKEVPGSTGMLEEGIYAKVIDEEGKSLKPNQIGEICVKGNRIMKGYLNDPKSTAETIDKDGWLHTGDLGYYNEDLQFFVVDRLKELIKYKGFQVAPAELEGLLLSHPKIKDVGVIGIPDETAGELPFAFVVKQDGIEVTAKEVKEFVKKNASNAKWLRGGVKFIPEIPKNPSGKILRRELKNLYKNFKAKL</sequence>
<keyword evidence="8" id="KW-0560">Oxidoreductase</keyword>
<dbReference type="GO" id="GO:0005524">
    <property type="term" value="F:ATP binding"/>
    <property type="evidence" value="ECO:0007669"/>
    <property type="project" value="UniProtKB-KW"/>
</dbReference>
<dbReference type="OrthoDB" id="10253869at2759"/>
<dbReference type="InterPro" id="IPR045851">
    <property type="entry name" value="AMP-bd_C_sf"/>
</dbReference>
<dbReference type="InterPro" id="IPR025110">
    <property type="entry name" value="AMP-bd_C"/>
</dbReference>
<evidence type="ECO:0000256" key="2">
    <source>
        <dbReference type="ARBA" id="ARBA00004275"/>
    </source>
</evidence>
<dbReference type="PANTHER" id="PTHR24096">
    <property type="entry name" value="LONG-CHAIN-FATTY-ACID--COA LIGASE"/>
    <property type="match status" value="1"/>
</dbReference>
<organism evidence="16 17">
    <name type="scientific">Polypedilum vanderplanki</name>
    <name type="common">Sleeping chironomid midge</name>
    <dbReference type="NCBI Taxonomy" id="319348"/>
    <lineage>
        <taxon>Eukaryota</taxon>
        <taxon>Metazoa</taxon>
        <taxon>Ecdysozoa</taxon>
        <taxon>Arthropoda</taxon>
        <taxon>Hexapoda</taxon>
        <taxon>Insecta</taxon>
        <taxon>Pterygota</taxon>
        <taxon>Neoptera</taxon>
        <taxon>Endopterygota</taxon>
        <taxon>Diptera</taxon>
        <taxon>Nematocera</taxon>
        <taxon>Chironomoidea</taxon>
        <taxon>Chironomidae</taxon>
        <taxon>Chironominae</taxon>
        <taxon>Polypedilum</taxon>
        <taxon>Polypedilum</taxon>
    </lineage>
</organism>
<dbReference type="Gene3D" id="3.30.300.30">
    <property type="match status" value="1"/>
</dbReference>
<dbReference type="AlphaFoldDB" id="A0A9J6CNW2"/>
<name>A0A9J6CNW2_POLVA</name>
<accession>A0A9J6CNW2</accession>
<dbReference type="InterPro" id="IPR020845">
    <property type="entry name" value="AMP-binding_CS"/>
</dbReference>
<dbReference type="EMBL" id="JADBJN010000001">
    <property type="protein sequence ID" value="KAG5683588.1"/>
    <property type="molecule type" value="Genomic_DNA"/>
</dbReference>
<evidence type="ECO:0000256" key="7">
    <source>
        <dbReference type="ARBA" id="ARBA00022842"/>
    </source>
</evidence>
<keyword evidence="7" id="KW-0460">Magnesium</keyword>
<comment type="subcellular location">
    <subcellularLocation>
        <location evidence="2">Peroxisome</location>
    </subcellularLocation>
</comment>